<evidence type="ECO:0000259" key="2">
    <source>
        <dbReference type="Pfam" id="PF19078"/>
    </source>
</evidence>
<gene>
    <name evidence="3" type="ORF">ENE75_22335</name>
</gene>
<evidence type="ECO:0000313" key="4">
    <source>
        <dbReference type="Proteomes" id="UP000288178"/>
    </source>
</evidence>
<dbReference type="Gene3D" id="2.60.120.260">
    <property type="entry name" value="Galactose-binding domain-like"/>
    <property type="match status" value="1"/>
</dbReference>
<dbReference type="AlphaFoldDB" id="A0A3S2TJ48"/>
<protein>
    <recommendedName>
        <fullName evidence="2">Bacterial Ig-like domain-containing protein</fullName>
    </recommendedName>
</protein>
<proteinExistence type="predicted"/>
<dbReference type="PROSITE" id="PS51257">
    <property type="entry name" value="PROKAR_LIPOPROTEIN"/>
    <property type="match status" value="1"/>
</dbReference>
<keyword evidence="1" id="KW-0732">Signal</keyword>
<feature type="chain" id="PRO_5018698384" description="Bacterial Ig-like domain-containing protein" evidence="1">
    <location>
        <begin position="27"/>
        <end position="693"/>
    </location>
</feature>
<feature type="signal peptide" evidence="1">
    <location>
        <begin position="1"/>
        <end position="26"/>
    </location>
</feature>
<evidence type="ECO:0000313" key="3">
    <source>
        <dbReference type="EMBL" id="RVT48434.1"/>
    </source>
</evidence>
<accession>A0A3S2TJ48</accession>
<reference evidence="3 4" key="1">
    <citation type="submission" date="2019-01" db="EMBL/GenBank/DDBJ databases">
        <authorList>
            <person name="Chen W.-M."/>
        </authorList>
    </citation>
    <scope>NUCLEOTIDE SEQUENCE [LARGE SCALE GENOMIC DNA]</scope>
    <source>
        <strain evidence="3 4">ICH-3</strain>
    </source>
</reference>
<organism evidence="3 4">
    <name type="scientific">Rubrivivax albus</name>
    <dbReference type="NCBI Taxonomy" id="2499835"/>
    <lineage>
        <taxon>Bacteria</taxon>
        <taxon>Pseudomonadati</taxon>
        <taxon>Pseudomonadota</taxon>
        <taxon>Betaproteobacteria</taxon>
        <taxon>Burkholderiales</taxon>
        <taxon>Sphaerotilaceae</taxon>
        <taxon>Rubrivivax</taxon>
    </lineage>
</organism>
<dbReference type="EMBL" id="SACT01000010">
    <property type="protein sequence ID" value="RVT48434.1"/>
    <property type="molecule type" value="Genomic_DNA"/>
</dbReference>
<sequence length="693" mass="69762">MHTSPRVSSRALTRSAAALAVAALVAACGGGDVDPPPDTVPPTVAITDDVSAATAGGVVTFTFTFSEDVGESFVAEDVLVTGGTAGTLTKVSDTVYTLAVTPPADTAGTISVSVAAAKFRDLANNDNVAEATATQAFDTQTAPPSGGTVLANFDDVSPPVAGFEGAEGSAVEAGPAGGGSGNSFKVLRSGGQVYALGIIETAVPVSDTRRTISAQVYSPTAGIPMVLKIEGPDGANSGDVQANETVVQGWQTLTWTFTGTDVSKTYNKIVLLPNLGTVDAPPGQAYFFDAITLLDAAAPPVAEGTVIANFEDVSPPVAGFEGAEGSAIEAGPAGGGSGNSFKVLRSGGQVYALGIIETTVPVAADRRTISAEVYSPTAGIPMVLKLEGPDGANSGDTQANETVVQGWQTLTWTFSGLDVSKTYNKIVLLPNLGTVDAPPGQAYYFDTITLLAAAGGGGGGAGPLVFSSGFAGGARTVEGGEYGGFSGSNLDNFGCNGAPENCGGGGDVSPNVAAADSYFFYYYQTPTPASALYAGIYVQAPGVTGGLSASADTPGMQLNGQTQIKFNFNPNPEWYGTTTNNFMVQFDMGKLYTVNGNPCHIQLRKVVTPTSADSAAYALNLSEFAVVQNCGVAGLTATSVLASEPVSQVSFQAAGGGAAVSDGTMNTGANLSAANGAGVYPTTLVIKGGIRFE</sequence>
<evidence type="ECO:0000256" key="1">
    <source>
        <dbReference type="SAM" id="SignalP"/>
    </source>
</evidence>
<feature type="domain" description="Bacterial Ig-like" evidence="2">
    <location>
        <begin position="38"/>
        <end position="131"/>
    </location>
</feature>
<dbReference type="Proteomes" id="UP000288178">
    <property type="component" value="Unassembled WGS sequence"/>
</dbReference>
<dbReference type="Pfam" id="PF19078">
    <property type="entry name" value="Big_12"/>
    <property type="match status" value="1"/>
</dbReference>
<name>A0A3S2TJ48_9BURK</name>
<comment type="caution">
    <text evidence="3">The sequence shown here is derived from an EMBL/GenBank/DDBJ whole genome shotgun (WGS) entry which is preliminary data.</text>
</comment>
<dbReference type="RefSeq" id="WP_128200859.1">
    <property type="nucleotide sequence ID" value="NZ_SACT01000010.1"/>
</dbReference>
<dbReference type="InterPro" id="IPR044048">
    <property type="entry name" value="Big_12"/>
</dbReference>
<dbReference type="OrthoDB" id="5381604at2"/>
<keyword evidence="4" id="KW-1185">Reference proteome</keyword>